<keyword evidence="3" id="KW-0349">Heme</keyword>
<keyword evidence="4" id="KW-0479">Metal-binding</keyword>
<dbReference type="InterPro" id="IPR036851">
    <property type="entry name" value="Chloroperoxidase-like_sf"/>
</dbReference>
<dbReference type="Pfam" id="PF01328">
    <property type="entry name" value="Peroxidase_2"/>
    <property type="match status" value="1"/>
</dbReference>
<accession>A0A165IN35</accession>
<dbReference type="GO" id="GO:0004601">
    <property type="term" value="F:peroxidase activity"/>
    <property type="evidence" value="ECO:0007669"/>
    <property type="project" value="UniProtKB-KW"/>
</dbReference>
<dbReference type="Gene3D" id="1.10.489.10">
    <property type="entry name" value="Chloroperoxidase-like"/>
    <property type="match status" value="1"/>
</dbReference>
<dbReference type="EMBL" id="KV427605">
    <property type="protein sequence ID" value="KZT13308.1"/>
    <property type="molecule type" value="Genomic_DNA"/>
</dbReference>
<protein>
    <submittedName>
        <fullName evidence="9">Cloroperoxidase</fullName>
    </submittedName>
</protein>
<name>A0A165IN35_9APHY</name>
<dbReference type="PANTHER" id="PTHR33577">
    <property type="entry name" value="STERIGMATOCYSTIN BIOSYNTHESIS PEROXIDASE STCC-RELATED"/>
    <property type="match status" value="1"/>
</dbReference>
<keyword evidence="2 9" id="KW-0575">Peroxidase</keyword>
<dbReference type="Proteomes" id="UP000076871">
    <property type="component" value="Unassembled WGS sequence"/>
</dbReference>
<gene>
    <name evidence="9" type="ORF">LAESUDRAFT_623726</name>
</gene>
<evidence type="ECO:0000313" key="9">
    <source>
        <dbReference type="EMBL" id="KZT13308.1"/>
    </source>
</evidence>
<feature type="domain" description="Heme haloperoxidase family profile" evidence="8">
    <location>
        <begin position="14"/>
        <end position="222"/>
    </location>
</feature>
<dbReference type="InParanoid" id="A0A165IN35"/>
<dbReference type="PANTHER" id="PTHR33577:SF18">
    <property type="entry name" value="HEME HALOPEROXIDASE FAMILY PROFILE DOMAIN-CONTAINING PROTEIN"/>
    <property type="match status" value="1"/>
</dbReference>
<reference evidence="9 10" key="1">
    <citation type="journal article" date="2016" name="Mol. Biol. Evol.">
        <title>Comparative Genomics of Early-Diverging Mushroom-Forming Fungi Provides Insights into the Origins of Lignocellulose Decay Capabilities.</title>
        <authorList>
            <person name="Nagy L.G."/>
            <person name="Riley R."/>
            <person name="Tritt A."/>
            <person name="Adam C."/>
            <person name="Daum C."/>
            <person name="Floudas D."/>
            <person name="Sun H."/>
            <person name="Yadav J.S."/>
            <person name="Pangilinan J."/>
            <person name="Larsson K.H."/>
            <person name="Matsuura K."/>
            <person name="Barry K."/>
            <person name="Labutti K."/>
            <person name="Kuo R."/>
            <person name="Ohm R.A."/>
            <person name="Bhattacharya S.S."/>
            <person name="Shirouzu T."/>
            <person name="Yoshinaga Y."/>
            <person name="Martin F.M."/>
            <person name="Grigoriev I.V."/>
            <person name="Hibbett D.S."/>
        </authorList>
    </citation>
    <scope>NUCLEOTIDE SEQUENCE [LARGE SCALE GENOMIC DNA]</scope>
    <source>
        <strain evidence="9 10">93-53</strain>
    </source>
</reference>
<comment type="similarity">
    <text evidence="7">Belongs to the chloroperoxidase family.</text>
</comment>
<dbReference type="RefSeq" id="XP_040770818.1">
    <property type="nucleotide sequence ID" value="XM_040903308.1"/>
</dbReference>
<comment type="cofactor">
    <cofactor evidence="1">
        <name>heme b</name>
        <dbReference type="ChEBI" id="CHEBI:60344"/>
    </cofactor>
</comment>
<evidence type="ECO:0000256" key="6">
    <source>
        <dbReference type="ARBA" id="ARBA00023004"/>
    </source>
</evidence>
<keyword evidence="10" id="KW-1185">Reference proteome</keyword>
<evidence type="ECO:0000256" key="5">
    <source>
        <dbReference type="ARBA" id="ARBA00023002"/>
    </source>
</evidence>
<dbReference type="GeneID" id="63820339"/>
<dbReference type="AlphaFoldDB" id="A0A165IN35"/>
<evidence type="ECO:0000256" key="4">
    <source>
        <dbReference type="ARBA" id="ARBA00022723"/>
    </source>
</evidence>
<dbReference type="InterPro" id="IPR000028">
    <property type="entry name" value="Chloroperoxidase"/>
</dbReference>
<keyword evidence="6" id="KW-0408">Iron</keyword>
<organism evidence="9 10">
    <name type="scientific">Laetiporus sulphureus 93-53</name>
    <dbReference type="NCBI Taxonomy" id="1314785"/>
    <lineage>
        <taxon>Eukaryota</taxon>
        <taxon>Fungi</taxon>
        <taxon>Dikarya</taxon>
        <taxon>Basidiomycota</taxon>
        <taxon>Agaricomycotina</taxon>
        <taxon>Agaricomycetes</taxon>
        <taxon>Polyporales</taxon>
        <taxon>Laetiporus</taxon>
    </lineage>
</organism>
<feature type="non-terminal residue" evidence="9">
    <location>
        <position position="1"/>
    </location>
</feature>
<evidence type="ECO:0000256" key="1">
    <source>
        <dbReference type="ARBA" id="ARBA00001970"/>
    </source>
</evidence>
<evidence type="ECO:0000256" key="3">
    <source>
        <dbReference type="ARBA" id="ARBA00022617"/>
    </source>
</evidence>
<dbReference type="PROSITE" id="PS51405">
    <property type="entry name" value="HEME_HALOPEROXIDASE"/>
    <property type="match status" value="1"/>
</dbReference>
<dbReference type="STRING" id="1314785.A0A165IN35"/>
<dbReference type="OrthoDB" id="407298at2759"/>
<evidence type="ECO:0000313" key="10">
    <source>
        <dbReference type="Proteomes" id="UP000076871"/>
    </source>
</evidence>
<evidence type="ECO:0000256" key="2">
    <source>
        <dbReference type="ARBA" id="ARBA00022559"/>
    </source>
</evidence>
<evidence type="ECO:0000259" key="8">
    <source>
        <dbReference type="PROSITE" id="PS51405"/>
    </source>
</evidence>
<dbReference type="GO" id="GO:0046872">
    <property type="term" value="F:metal ion binding"/>
    <property type="evidence" value="ECO:0007669"/>
    <property type="project" value="UniProtKB-KW"/>
</dbReference>
<feature type="non-terminal residue" evidence="9">
    <location>
        <position position="250"/>
    </location>
</feature>
<keyword evidence="5" id="KW-0560">Oxidoreductase</keyword>
<sequence length="250" mass="28701">HRHSTGLCPVIGPDSRAYCPPQKGDSRSPCPALNTLANHGYLPRDGKCITPQVLMHALEKGYNLSGPLAWVLVRGGFYLLGQRRERICLRDLARHNCIEHNASLIHRDAHERDEYAPIRNHLEMMDLLLSHSKDGVLMTTDDVARARVHRELEYENAMDRLHAEIARGEMAIVKRVLGIKPKPQTAPLPGVPNDILRTWMLEERLPDDWRPYHKTGLLHVIRTSNHLRHSMETTEKELDVNEIRRENTLR</sequence>
<proteinExistence type="inferred from homology"/>
<evidence type="ECO:0000256" key="7">
    <source>
        <dbReference type="ARBA" id="ARBA00025795"/>
    </source>
</evidence>
<dbReference type="SUPFAM" id="SSF47571">
    <property type="entry name" value="Cloroperoxidase"/>
    <property type="match status" value="1"/>
</dbReference>